<dbReference type="PROSITE" id="PS01187">
    <property type="entry name" value="EGF_CA"/>
    <property type="match status" value="1"/>
</dbReference>
<evidence type="ECO:0000256" key="1">
    <source>
        <dbReference type="ARBA" id="ARBA00022536"/>
    </source>
</evidence>
<dbReference type="SUPFAM" id="SSF57196">
    <property type="entry name" value="EGF/Laminin"/>
    <property type="match status" value="1"/>
</dbReference>
<keyword evidence="6" id="KW-0812">Transmembrane</keyword>
<evidence type="ECO:0000313" key="8">
    <source>
        <dbReference type="EMBL" id="EEN69101.1"/>
    </source>
</evidence>
<dbReference type="Pfam" id="PF07645">
    <property type="entry name" value="EGF_CA"/>
    <property type="match status" value="2"/>
</dbReference>
<name>C3XS86_BRAFL</name>
<feature type="transmembrane region" description="Helical" evidence="6">
    <location>
        <begin position="456"/>
        <end position="481"/>
    </location>
</feature>
<dbReference type="CDD" id="cd00054">
    <property type="entry name" value="EGF_CA"/>
    <property type="match status" value="1"/>
</dbReference>
<sequence length="1425" mass="158230">MMTSYTMTGDTREGRPVYYSNATCDFLYYKCGSILEWCVGPQVGGRWYQSIKVDDSHLYADEINGTFFLWDGRRRENTDAKIACSDDVPAGAVVPQPVSNTTDCTRVSLEGDATYQPSRMTTYTRTNQTRDGRPVYVSDRDSQDFLFFYDYYKQWRVWGNFYGYGYDLSVNDCAMTPDQTRPVWQLRDGSQWRFVPSVHATCVDAKPCSFLRCPSTSIHMSLPKDDNFILVDFSIYVIAVDAQLSVMTPIVDTTMSPNVTYPIMKYRVTPSNTLEAEQYLYPVVRFIACDNTCDVSVVIKDNTEPQILNCPKLSQNLYGEKCRDVNLYDYYSESRIASCFGDNVGIKDVICRQTHLDRIAIGESAHITCYTTDIAGTSSASYNITFYCKKNVCPPLKPPTYGAFVCHEDNLVQRCALFCKEGKFHKRRNIFECDMTNPSSTWTGAGVDDIICRIPVISAVAVVTVAVVAIAVVICFVTVYATEYFTDYECCVGWNRINDTCQEIPDIDECARGDSGCAQNCHNTHGSYFCTCDAWYSLAADEHNCTVGCPSGFYFDEQNNTCVDCPLGSYQDLQNQLYCKACPNGTWTEDIGSKNDTYCTDIDACKENPCDAQATCLDNPAPALDATCTCNAGYTGDGLVNGSGCSDINACSNNPCDAQATCVDNPAPALDANCTCHAGYIGDGLASGTGCLEIRPCSFACCPRPRIELTLPEHQNYVEVDFRVYIFAFDNTLNETTPLVDVTSEVTYPVTKYQVNPDRKPSSAGEYLFPPAKFKACSDTCEFSVIVKDKSAPQLLNCPSFEHHLQGDSCRDVNVSDYYSTSEMASWFRDNVGIKAVHCKQPTVNTIAPGETASVTCQAKDIVGNPSADCDITFYCQMQDCPPLKPPGFGAFVCHENQQEHRCALICTEGKFHTRRIEDIFRCDPNSPSPRWTGVNVDHVSCRGFATIAPALLRGPDGAVCTRQASRTVMYTIENRRKREPSSGLWDYLRMLDVFGIKKASVFIVCTGADVDECWYLSDSCDREDEYCINTEGSYKCCSNDGLHPINGIVCHEARSCSFVSCPSTSIHMSLPKDENYILVDFSNYVKAVDAQLSEMTPIVDNIMSPNVTYPIMKYEVSPSKTLEAGLYLYHVTRFIACNDTCDVSVLIKDNTEPHILNCPDLSQNLYGEECRDVNLYDYYSKSRISSCFGDNVGIKDVICRQTHLDRIAIGETAHITCYATDIAGTSSASYNITFHCKKNVCPPLKPPTHGAFVCHEDNLVQRCILFCREDKVHKRRNIFECDMTNPSSTWTGAGVDDIICQNRPHESTFPVVPFVSAAAGVTVAVVAIAVIIQPFVTWRTGRNNSTPGNRTFPPSVSPVPGDHAGSVESRLLRDEIRTLKRAVPRNLPCKLGESGGQVAHQNTVSSGLFDPLQPFHLHNCDYAV</sequence>
<dbReference type="InterPro" id="IPR000152">
    <property type="entry name" value="EGF-type_Asp/Asn_hydroxyl_site"/>
</dbReference>
<dbReference type="InterPro" id="IPR001881">
    <property type="entry name" value="EGF-like_Ca-bd_dom"/>
</dbReference>
<feature type="transmembrane region" description="Helical" evidence="6">
    <location>
        <begin position="1312"/>
        <end position="1333"/>
    </location>
</feature>
<dbReference type="EMBL" id="GG666457">
    <property type="protein sequence ID" value="EEN69101.1"/>
    <property type="molecule type" value="Genomic_DNA"/>
</dbReference>
<comment type="caution">
    <text evidence="5">Lacks conserved residue(s) required for the propagation of feature annotation.</text>
</comment>
<dbReference type="PROSITE" id="PS50026">
    <property type="entry name" value="EGF_3"/>
    <property type="match status" value="2"/>
</dbReference>
<dbReference type="SMART" id="SM00179">
    <property type="entry name" value="EGF_CA"/>
    <property type="match status" value="4"/>
</dbReference>
<dbReference type="InterPro" id="IPR011641">
    <property type="entry name" value="Tyr-kin_ephrin_A/B_rcpt-like"/>
</dbReference>
<evidence type="ECO:0000259" key="7">
    <source>
        <dbReference type="PROSITE" id="PS50026"/>
    </source>
</evidence>
<evidence type="ECO:0000256" key="6">
    <source>
        <dbReference type="SAM" id="Phobius"/>
    </source>
</evidence>
<gene>
    <name evidence="8" type="ORF">BRAFLDRAFT_89974</name>
</gene>
<dbReference type="GO" id="GO:0005509">
    <property type="term" value="F:calcium ion binding"/>
    <property type="evidence" value="ECO:0007669"/>
    <property type="project" value="InterPro"/>
</dbReference>
<reference evidence="8" key="1">
    <citation type="journal article" date="2008" name="Nature">
        <title>The amphioxus genome and the evolution of the chordate karyotype.</title>
        <authorList>
            <consortium name="US DOE Joint Genome Institute (JGI-PGF)"/>
            <person name="Putnam N.H."/>
            <person name="Butts T."/>
            <person name="Ferrier D.E.K."/>
            <person name="Furlong R.F."/>
            <person name="Hellsten U."/>
            <person name="Kawashima T."/>
            <person name="Robinson-Rechavi M."/>
            <person name="Shoguchi E."/>
            <person name="Terry A."/>
            <person name="Yu J.-K."/>
            <person name="Benito-Gutierrez E.L."/>
            <person name="Dubchak I."/>
            <person name="Garcia-Fernandez J."/>
            <person name="Gibson-Brown J.J."/>
            <person name="Grigoriev I.V."/>
            <person name="Horton A.C."/>
            <person name="de Jong P.J."/>
            <person name="Jurka J."/>
            <person name="Kapitonov V.V."/>
            <person name="Kohara Y."/>
            <person name="Kuroki Y."/>
            <person name="Lindquist E."/>
            <person name="Lucas S."/>
            <person name="Osoegawa K."/>
            <person name="Pennacchio L.A."/>
            <person name="Salamov A.A."/>
            <person name="Satou Y."/>
            <person name="Sauka-Spengler T."/>
            <person name="Schmutz J."/>
            <person name="Shin-I T."/>
            <person name="Toyoda A."/>
            <person name="Bronner-Fraser M."/>
            <person name="Fujiyama A."/>
            <person name="Holland L.Z."/>
            <person name="Holland P.W.H."/>
            <person name="Satoh N."/>
            <person name="Rokhsar D.S."/>
        </authorList>
    </citation>
    <scope>NUCLEOTIDE SEQUENCE [LARGE SCALE GENOMIC DNA]</scope>
    <source>
        <strain evidence="8">S238N-H82</strain>
        <tissue evidence="8">Testes</tissue>
    </source>
</reference>
<keyword evidence="6" id="KW-1133">Transmembrane helix</keyword>
<evidence type="ECO:0000256" key="5">
    <source>
        <dbReference type="PROSITE-ProRule" id="PRU00076"/>
    </source>
</evidence>
<accession>C3XS86</accession>
<dbReference type="Gene3D" id="2.10.25.10">
    <property type="entry name" value="Laminin"/>
    <property type="match status" value="3"/>
</dbReference>
<evidence type="ECO:0000256" key="4">
    <source>
        <dbReference type="ARBA" id="ARBA00023157"/>
    </source>
</evidence>
<protein>
    <recommendedName>
        <fullName evidence="7">EGF-like domain-containing protein</fullName>
    </recommendedName>
</protein>
<feature type="domain" description="EGF-like" evidence="7">
    <location>
        <begin position="601"/>
        <end position="637"/>
    </location>
</feature>
<proteinExistence type="predicted"/>
<keyword evidence="3" id="KW-0677">Repeat</keyword>
<dbReference type="InParanoid" id="C3XS86"/>
<keyword evidence="1 5" id="KW-0245">EGF-like domain</keyword>
<dbReference type="InterPro" id="IPR000742">
    <property type="entry name" value="EGF"/>
</dbReference>
<keyword evidence="6" id="KW-0472">Membrane</keyword>
<dbReference type="InterPro" id="IPR049883">
    <property type="entry name" value="NOTCH1_EGF-like"/>
</dbReference>
<dbReference type="SMART" id="SM01411">
    <property type="entry name" value="Ephrin_rec_like"/>
    <property type="match status" value="1"/>
</dbReference>
<dbReference type="Pfam" id="PF00008">
    <property type="entry name" value="EGF"/>
    <property type="match status" value="1"/>
</dbReference>
<evidence type="ECO:0000256" key="2">
    <source>
        <dbReference type="ARBA" id="ARBA00022729"/>
    </source>
</evidence>
<dbReference type="PROSITE" id="PS00010">
    <property type="entry name" value="ASX_HYDROXYL"/>
    <property type="match status" value="1"/>
</dbReference>
<dbReference type="SMART" id="SM00181">
    <property type="entry name" value="EGF"/>
    <property type="match status" value="3"/>
</dbReference>
<organism>
    <name type="scientific">Branchiostoma floridae</name>
    <name type="common">Florida lancelet</name>
    <name type="synonym">Amphioxus</name>
    <dbReference type="NCBI Taxonomy" id="7739"/>
    <lineage>
        <taxon>Eukaryota</taxon>
        <taxon>Metazoa</taxon>
        <taxon>Chordata</taxon>
        <taxon>Cephalochordata</taxon>
        <taxon>Leptocardii</taxon>
        <taxon>Amphioxiformes</taxon>
        <taxon>Branchiostomatidae</taxon>
        <taxon>Branchiostoma</taxon>
    </lineage>
</organism>
<dbReference type="InterPro" id="IPR018097">
    <property type="entry name" value="EGF_Ca-bd_CS"/>
</dbReference>
<dbReference type="Pfam" id="PF07699">
    <property type="entry name" value="Ephrin_rec_like"/>
    <property type="match status" value="1"/>
</dbReference>
<feature type="domain" description="EGF-like" evidence="7">
    <location>
        <begin position="647"/>
        <end position="683"/>
    </location>
</feature>
<evidence type="ECO:0000256" key="3">
    <source>
        <dbReference type="ARBA" id="ARBA00022737"/>
    </source>
</evidence>
<dbReference type="PANTHER" id="PTHR24039:SF58">
    <property type="entry name" value="EGF-LIKE DOMAIN-CONTAINING PROTEIN"/>
    <property type="match status" value="1"/>
</dbReference>
<dbReference type="eggNOG" id="KOG1217">
    <property type="taxonomic scope" value="Eukaryota"/>
</dbReference>
<keyword evidence="2" id="KW-0732">Signal</keyword>
<dbReference type="PANTHER" id="PTHR24039">
    <property type="entry name" value="FIBRILLIN-RELATED"/>
    <property type="match status" value="1"/>
</dbReference>
<keyword evidence="4" id="KW-1015">Disulfide bond</keyword>